<sequence>MLGKKITEGQQKTERPYIHKATHPVPRKLARVVVSGSMSVAIMLSGCSQIMNTHIAYDTIEPQQYPILTSVGYASISAQNGADRETKMLNAMTASKILAYQELAEQVHGVQVNSQATVEDLLINNQRLSMSVQGLIKGAKVIKSYPVGEDSYVTELSLDMQRIRDLDIAVSKPKKIGKITYY</sequence>
<accession>A0AA42BKH9</accession>
<keyword evidence="1" id="KW-0966">Cell projection</keyword>
<comment type="caution">
    <text evidence="1">The sequence shown here is derived from an EMBL/GenBank/DDBJ whole genome shotgun (WGS) entry which is preliminary data.</text>
</comment>
<evidence type="ECO:0000313" key="1">
    <source>
        <dbReference type="EMBL" id="MCP3427793.1"/>
    </source>
</evidence>
<protein>
    <submittedName>
        <fullName evidence="1">Flagellar biosynthesis protein FlgP</fullName>
    </submittedName>
</protein>
<keyword evidence="1" id="KW-0969">Cilium</keyword>
<dbReference type="EMBL" id="JANATA010000002">
    <property type="protein sequence ID" value="MCP3427793.1"/>
    <property type="molecule type" value="Genomic_DNA"/>
</dbReference>
<keyword evidence="2" id="KW-1185">Reference proteome</keyword>
<dbReference type="AlphaFoldDB" id="A0AA42BKH9"/>
<evidence type="ECO:0000313" key="2">
    <source>
        <dbReference type="Proteomes" id="UP001165413"/>
    </source>
</evidence>
<gene>
    <name evidence="1" type="ORF">NLF92_02415</name>
</gene>
<name>A0AA42BKH9_9ALTE</name>
<organism evidence="1 2">
    <name type="scientific">Opacimonas viscosa</name>
    <dbReference type="NCBI Taxonomy" id="2961944"/>
    <lineage>
        <taxon>Bacteria</taxon>
        <taxon>Pseudomonadati</taxon>
        <taxon>Pseudomonadota</taxon>
        <taxon>Gammaproteobacteria</taxon>
        <taxon>Alteromonadales</taxon>
        <taxon>Alteromonadaceae</taxon>
        <taxon>Opacimonas</taxon>
    </lineage>
</organism>
<dbReference type="RefSeq" id="WP_254098498.1">
    <property type="nucleotide sequence ID" value="NZ_JANATA010000002.1"/>
</dbReference>
<reference evidence="1" key="1">
    <citation type="submission" date="2022-07" db="EMBL/GenBank/DDBJ databases">
        <title>Characterization of the Novel Bacterium Alteromonas immobilis LMIT006 and Alteromonas gregis LMIT007.</title>
        <authorList>
            <person name="Lin X."/>
        </authorList>
    </citation>
    <scope>NUCLEOTIDE SEQUENCE</scope>
    <source>
        <strain evidence="1">LMIT007</strain>
    </source>
</reference>
<keyword evidence="1" id="KW-0282">Flagellum</keyword>
<dbReference type="Proteomes" id="UP001165413">
    <property type="component" value="Unassembled WGS sequence"/>
</dbReference>
<proteinExistence type="predicted"/>